<feature type="coiled-coil region" evidence="1">
    <location>
        <begin position="332"/>
        <end position="393"/>
    </location>
</feature>
<feature type="domain" description="Protein CR006 P-loop" evidence="2">
    <location>
        <begin position="10"/>
        <end position="718"/>
    </location>
</feature>
<organism evidence="3 4">
    <name type="scientific">Flavobacterium arcticum</name>
    <dbReference type="NCBI Taxonomy" id="1784713"/>
    <lineage>
        <taxon>Bacteria</taxon>
        <taxon>Pseudomonadati</taxon>
        <taxon>Bacteroidota</taxon>
        <taxon>Flavobacteriia</taxon>
        <taxon>Flavobacteriales</taxon>
        <taxon>Flavobacteriaceae</taxon>
        <taxon>Flavobacterium</taxon>
    </lineage>
</organism>
<dbReference type="KEGG" id="fat:DVK85_01945"/>
<dbReference type="InterPro" id="IPR027417">
    <property type="entry name" value="P-loop_NTPase"/>
</dbReference>
<reference evidence="3 4" key="1">
    <citation type="submission" date="2018-07" db="EMBL/GenBank/DDBJ databases">
        <title>Complete genome sequence of Flavobacterium arcticum type strain SM1502T.</title>
        <authorList>
            <person name="Li Y."/>
            <person name="Li D.-D."/>
        </authorList>
    </citation>
    <scope>NUCLEOTIDE SEQUENCE [LARGE SCALE GENOMIC DNA]</scope>
    <source>
        <strain evidence="3 4">SM1502</strain>
    </source>
</reference>
<dbReference type="OrthoDB" id="9795565at2"/>
<feature type="coiled-coil region" evidence="1">
    <location>
        <begin position="91"/>
        <end position="132"/>
    </location>
</feature>
<keyword evidence="1" id="KW-0175">Coiled coil</keyword>
<dbReference type="PANTHER" id="PTHR32114:SF2">
    <property type="entry name" value="ABC TRANSPORTER ABCH.3"/>
    <property type="match status" value="1"/>
</dbReference>
<evidence type="ECO:0000256" key="1">
    <source>
        <dbReference type="SAM" id="Coils"/>
    </source>
</evidence>
<dbReference type="Pfam" id="PF13166">
    <property type="entry name" value="AAA_13"/>
    <property type="match status" value="1"/>
</dbReference>
<evidence type="ECO:0000313" key="3">
    <source>
        <dbReference type="EMBL" id="AXG73057.1"/>
    </source>
</evidence>
<dbReference type="Gene3D" id="3.40.50.300">
    <property type="entry name" value="P-loop containing nucleotide triphosphate hydrolases"/>
    <property type="match status" value="2"/>
</dbReference>
<dbReference type="SUPFAM" id="SSF52540">
    <property type="entry name" value="P-loop containing nucleoside triphosphate hydrolases"/>
    <property type="match status" value="1"/>
</dbReference>
<sequence>MIQSITLKNTATYDNNGITISNLKKINFIYGANGSGKTTISNFLHNPKNSNYNDCEIKWTNDTPYRTLVYNKSFRDQNFTNSEINGVFTIGQATQEEIENIDKKKVELEELKSELTQKLDLRKTRNKTLQNEQKQFKEDIWNIAYKKYEDNFKPAFTGFMRKEAFSTKVLREFGDNISPMLTKEELVSKSKTIFDSKIELYVSLSIPNYQDLLNINNDVIWNKKIIGKSDVDIAKLIQKLNINDWVNEGRSYLKDDNICPFCQQETISDSFKLQLEEYFDKSFMDDITLLNNNYQNYIRLSNNILGELYQIESTEKNNPNTKLSMQSFSAHLKTLESQLNINKELISNKEKEPSRSITLQSIEEQLKVIEQELRNCNKEIDNHNKIINNLTREKDKLISCIWKYLVEENKTSIDNYTKKTTGITGGINTLNLQIDELKSKIRDLNNEIIEGTKNITSVQPTIDEINRTLTSFGFLNFHIVPSSIDSNHYQIQRENGILAESTLSEGEITFITFLYFLQLCKGSISKENITEDRILVIDDPISSLDSNVLFIVSSLLKEIIKKIKDDNSNIKQLILLTHNVYFHKEVSFIDGRTEKCKHTHFWVLRKKDKSSLIQSFEMKNPIETSYGLLWEEIKNRDKSSNISIQNTMRRIIENYFKLLGKYGNDDLINKFSNLEEKEICKSLISWINDGSHTIPDDLFIEKQDVIIENYFTVFKNIFIHTDHEGHFNMMMGENQKNSA</sequence>
<feature type="coiled-coil region" evidence="1">
    <location>
        <begin position="427"/>
        <end position="454"/>
    </location>
</feature>
<dbReference type="EMBL" id="CP031188">
    <property type="protein sequence ID" value="AXG73057.1"/>
    <property type="molecule type" value="Genomic_DNA"/>
</dbReference>
<accession>A0A345H8Z7</accession>
<dbReference type="Proteomes" id="UP000253951">
    <property type="component" value="Chromosome"/>
</dbReference>
<keyword evidence="4" id="KW-1185">Reference proteome</keyword>
<dbReference type="PANTHER" id="PTHR32114">
    <property type="entry name" value="ABC TRANSPORTER ABCH.3"/>
    <property type="match status" value="1"/>
</dbReference>
<dbReference type="RefSeq" id="WP_114676820.1">
    <property type="nucleotide sequence ID" value="NZ_CP031188.1"/>
</dbReference>
<evidence type="ECO:0000259" key="2">
    <source>
        <dbReference type="Pfam" id="PF13166"/>
    </source>
</evidence>
<name>A0A345H8Z7_9FLAO</name>
<dbReference type="AlphaFoldDB" id="A0A345H8Z7"/>
<dbReference type="InterPro" id="IPR026866">
    <property type="entry name" value="CR006_AAA"/>
</dbReference>
<proteinExistence type="predicted"/>
<evidence type="ECO:0000313" key="4">
    <source>
        <dbReference type="Proteomes" id="UP000253951"/>
    </source>
</evidence>
<protein>
    <recommendedName>
        <fullName evidence="2">Protein CR006 P-loop domain-containing protein</fullName>
    </recommendedName>
</protein>
<gene>
    <name evidence="3" type="ORF">DVK85_01945</name>
</gene>